<proteinExistence type="predicted"/>
<gene>
    <name evidence="1" type="primary">jg27088</name>
    <name evidence="1" type="ORF">PAEG_LOCUS6710</name>
</gene>
<name>A0A8S4QW15_9NEOP</name>
<protein>
    <submittedName>
        <fullName evidence="1">Jg27088 protein</fullName>
    </submittedName>
</protein>
<feature type="non-terminal residue" evidence="1">
    <location>
        <position position="1"/>
    </location>
</feature>
<sequence>LLIIATLYETRGAAECTACPRAVRAACGAAAMQHCSVAVWQHGIRPITLYRKRWQEHCPRGRLRGDQADRMQHVHSYDGQIEIEIGGGQYKPHRGKDQMVKGMLADQASGKARKKWKRLEEAFTLKGPHIS</sequence>
<evidence type="ECO:0000313" key="1">
    <source>
        <dbReference type="EMBL" id="CAH2221632.1"/>
    </source>
</evidence>
<organism evidence="1 2">
    <name type="scientific">Pararge aegeria aegeria</name>
    <dbReference type="NCBI Taxonomy" id="348720"/>
    <lineage>
        <taxon>Eukaryota</taxon>
        <taxon>Metazoa</taxon>
        <taxon>Ecdysozoa</taxon>
        <taxon>Arthropoda</taxon>
        <taxon>Hexapoda</taxon>
        <taxon>Insecta</taxon>
        <taxon>Pterygota</taxon>
        <taxon>Neoptera</taxon>
        <taxon>Endopterygota</taxon>
        <taxon>Lepidoptera</taxon>
        <taxon>Glossata</taxon>
        <taxon>Ditrysia</taxon>
        <taxon>Papilionoidea</taxon>
        <taxon>Nymphalidae</taxon>
        <taxon>Satyrinae</taxon>
        <taxon>Satyrini</taxon>
        <taxon>Parargina</taxon>
        <taxon>Pararge</taxon>
    </lineage>
</organism>
<dbReference type="AlphaFoldDB" id="A0A8S4QW15"/>
<evidence type="ECO:0000313" key="2">
    <source>
        <dbReference type="Proteomes" id="UP000838756"/>
    </source>
</evidence>
<dbReference type="EMBL" id="CAKXAJ010020370">
    <property type="protein sequence ID" value="CAH2221632.1"/>
    <property type="molecule type" value="Genomic_DNA"/>
</dbReference>
<keyword evidence="2" id="KW-1185">Reference proteome</keyword>
<accession>A0A8S4QW15</accession>
<dbReference type="Proteomes" id="UP000838756">
    <property type="component" value="Unassembled WGS sequence"/>
</dbReference>
<comment type="caution">
    <text evidence="1">The sequence shown here is derived from an EMBL/GenBank/DDBJ whole genome shotgun (WGS) entry which is preliminary data.</text>
</comment>
<reference evidence="1" key="1">
    <citation type="submission" date="2022-03" db="EMBL/GenBank/DDBJ databases">
        <authorList>
            <person name="Lindestad O."/>
        </authorList>
    </citation>
    <scope>NUCLEOTIDE SEQUENCE</scope>
</reference>